<dbReference type="AlphaFoldDB" id="A0AA37TMW2"/>
<dbReference type="Proteomes" id="UP001157439">
    <property type="component" value="Unassembled WGS sequence"/>
</dbReference>
<sequence>MKHYISTAMALVVMLGIGVANAQENAQNTGRYDRIFPIWAQEAMDLGHELPKPYGLTFNYMSMDQPLIIDAIQLSGLGGLDDTISIVGDEADQTSETITLRGDVWLLPFLNAYGVIGHTKGSSKARVSVSVDMLPVPIPVPFDLEFKGTTYGAGTTLVGGIGNWFALVDVNYTKTNLDILKGEIDTLVASPRVGYRTQFFGNNAQIWVGAMYQKVEQRFSGYLNDVIDLGIPLPSDAMFHVEQHLADRWNGLFGAQVEMGNGFDLLVEGGFGTRKSLMVGLGYRF</sequence>
<name>A0AA37TMW2_9GAMM</name>
<accession>A0AA37TMW2</accession>
<protein>
    <recommendedName>
        <fullName evidence="4">Outer membrane protein beta-barrel domain-containing protein</fullName>
    </recommendedName>
</protein>
<keyword evidence="3" id="KW-1185">Reference proteome</keyword>
<gene>
    <name evidence="2" type="ORF">GCM10007894_12550</name>
</gene>
<dbReference type="RefSeq" id="WP_095499868.1">
    <property type="nucleotide sequence ID" value="NZ_BSPO01000002.1"/>
</dbReference>
<reference evidence="2 3" key="1">
    <citation type="journal article" date="2014" name="Int. J. Syst. Evol. Microbiol.">
        <title>Complete genome sequence of Corynebacterium casei LMG S-19264T (=DSM 44701T), isolated from a smear-ripened cheese.</title>
        <authorList>
            <consortium name="US DOE Joint Genome Institute (JGI-PGF)"/>
            <person name="Walter F."/>
            <person name="Albersmeier A."/>
            <person name="Kalinowski J."/>
            <person name="Ruckert C."/>
        </authorList>
    </citation>
    <scope>NUCLEOTIDE SEQUENCE [LARGE SCALE GENOMIC DNA]</scope>
    <source>
        <strain evidence="2 3">NBRC 112785</strain>
    </source>
</reference>
<organism evidence="2 3">
    <name type="scientific">Paraferrimonas haliotis</name>
    <dbReference type="NCBI Taxonomy" id="2013866"/>
    <lineage>
        <taxon>Bacteria</taxon>
        <taxon>Pseudomonadati</taxon>
        <taxon>Pseudomonadota</taxon>
        <taxon>Gammaproteobacteria</taxon>
        <taxon>Alteromonadales</taxon>
        <taxon>Ferrimonadaceae</taxon>
        <taxon>Paraferrimonas</taxon>
    </lineage>
</organism>
<comment type="caution">
    <text evidence="2">The sequence shown here is derived from an EMBL/GenBank/DDBJ whole genome shotgun (WGS) entry which is preliminary data.</text>
</comment>
<evidence type="ECO:0000313" key="2">
    <source>
        <dbReference type="EMBL" id="GLS83278.1"/>
    </source>
</evidence>
<evidence type="ECO:0000313" key="3">
    <source>
        <dbReference type="Proteomes" id="UP001157439"/>
    </source>
</evidence>
<feature type="chain" id="PRO_5041384247" description="Outer membrane protein beta-barrel domain-containing protein" evidence="1">
    <location>
        <begin position="23"/>
        <end position="285"/>
    </location>
</feature>
<feature type="signal peptide" evidence="1">
    <location>
        <begin position="1"/>
        <end position="22"/>
    </location>
</feature>
<evidence type="ECO:0008006" key="4">
    <source>
        <dbReference type="Google" id="ProtNLM"/>
    </source>
</evidence>
<keyword evidence="1" id="KW-0732">Signal</keyword>
<proteinExistence type="predicted"/>
<dbReference type="EMBL" id="BSPO01000002">
    <property type="protein sequence ID" value="GLS83278.1"/>
    <property type="molecule type" value="Genomic_DNA"/>
</dbReference>
<evidence type="ECO:0000256" key="1">
    <source>
        <dbReference type="SAM" id="SignalP"/>
    </source>
</evidence>